<feature type="active site" description="Acyl-thioester intermediate" evidence="2">
    <location>
        <position position="201"/>
    </location>
</feature>
<reference evidence="3 4" key="1">
    <citation type="submission" date="2019-03" db="EMBL/GenBank/DDBJ databases">
        <authorList>
            <person name="He R.-H."/>
        </authorList>
    </citation>
    <scope>NUCLEOTIDE SEQUENCE [LARGE SCALE GENOMIC DNA]</scope>
    <source>
        <strain evidence="4">SH 714</strain>
    </source>
</reference>
<accession>A0A4Y8IBL4</accession>
<dbReference type="InterPro" id="IPR042001">
    <property type="entry name" value="Sortase_F"/>
</dbReference>
<evidence type="ECO:0000256" key="2">
    <source>
        <dbReference type="PIRSR" id="PIRSR605754-1"/>
    </source>
</evidence>
<dbReference type="InterPro" id="IPR023365">
    <property type="entry name" value="Sortase_dom-sf"/>
</dbReference>
<dbReference type="EMBL" id="SOPW01000026">
    <property type="protein sequence ID" value="TFB13373.1"/>
    <property type="molecule type" value="Genomic_DNA"/>
</dbReference>
<keyword evidence="1" id="KW-0378">Hydrolase</keyword>
<gene>
    <name evidence="3" type="ORF">E3U55_16150</name>
</gene>
<dbReference type="Pfam" id="PF04203">
    <property type="entry name" value="Sortase"/>
    <property type="match status" value="1"/>
</dbReference>
<evidence type="ECO:0000313" key="3">
    <source>
        <dbReference type="EMBL" id="TFB13373.1"/>
    </source>
</evidence>
<keyword evidence="4" id="KW-1185">Reference proteome</keyword>
<dbReference type="Proteomes" id="UP000297975">
    <property type="component" value="Unassembled WGS sequence"/>
</dbReference>
<dbReference type="Gene3D" id="2.40.260.10">
    <property type="entry name" value="Sortase"/>
    <property type="match status" value="1"/>
</dbReference>
<organism evidence="3 4">
    <name type="scientific">Filobacillus milosensis</name>
    <dbReference type="NCBI Taxonomy" id="94137"/>
    <lineage>
        <taxon>Bacteria</taxon>
        <taxon>Bacillati</taxon>
        <taxon>Bacillota</taxon>
        <taxon>Bacilli</taxon>
        <taxon>Bacillales</taxon>
        <taxon>Bacillaceae</taxon>
        <taxon>Filobacillus</taxon>
    </lineage>
</organism>
<proteinExistence type="predicted"/>
<dbReference type="OrthoDB" id="525039at2"/>
<evidence type="ECO:0000313" key="4">
    <source>
        <dbReference type="Proteomes" id="UP000297975"/>
    </source>
</evidence>
<dbReference type="RefSeq" id="WP_134341514.1">
    <property type="nucleotide sequence ID" value="NZ_SOPW01000026.1"/>
</dbReference>
<dbReference type="AlphaFoldDB" id="A0A4Y8IBL4"/>
<dbReference type="SUPFAM" id="SSF63817">
    <property type="entry name" value="Sortase"/>
    <property type="match status" value="1"/>
</dbReference>
<dbReference type="CDD" id="cd05829">
    <property type="entry name" value="Sortase_F"/>
    <property type="match status" value="1"/>
</dbReference>
<dbReference type="GO" id="GO:0016787">
    <property type="term" value="F:hydrolase activity"/>
    <property type="evidence" value="ECO:0007669"/>
    <property type="project" value="UniProtKB-KW"/>
</dbReference>
<protein>
    <submittedName>
        <fullName evidence="3">Class F sortase</fullName>
    </submittedName>
</protein>
<evidence type="ECO:0000256" key="1">
    <source>
        <dbReference type="ARBA" id="ARBA00022801"/>
    </source>
</evidence>
<feature type="active site" description="Proton donor/acceptor" evidence="2">
    <location>
        <position position="135"/>
    </location>
</feature>
<name>A0A4Y8IBL4_9BACI</name>
<sequence>MKSIFYSISLGLLVFVIAFTLLNHSFQETEVISSIETSSNQTEIQNLHHQSNVQSDDILESELEIVKTSTNPKSDKKGIVPNTVEIPAINIKAQINPVGLTETGGMKVPDNIMEVGWFEPGTLPGDVGNAVIAGHVDGVSGPGVFYNLKKLSVGDQIFIYGKGGKALTFTVEKIVSYPAEDAPINEIFGPTNGKSMNLITCTGPFDRESGYTDRLVVYTNLTSDTVE</sequence>
<comment type="caution">
    <text evidence="3">The sequence shown here is derived from an EMBL/GenBank/DDBJ whole genome shotgun (WGS) entry which is preliminary data.</text>
</comment>
<dbReference type="InterPro" id="IPR005754">
    <property type="entry name" value="Sortase"/>
</dbReference>